<keyword evidence="5 6" id="KW-0472">Membrane</keyword>
<feature type="transmembrane region" description="Helical" evidence="6">
    <location>
        <begin position="85"/>
        <end position="104"/>
    </location>
</feature>
<dbReference type="AlphaFoldDB" id="A0A7D4I322"/>
<evidence type="ECO:0000313" key="8">
    <source>
        <dbReference type="EMBL" id="QKH37756.1"/>
    </source>
</evidence>
<protein>
    <submittedName>
        <fullName evidence="8">Type II secretion system F family protein</fullName>
    </submittedName>
</protein>
<keyword evidence="4 6" id="KW-1133">Transmembrane helix</keyword>
<keyword evidence="2" id="KW-1003">Cell membrane</keyword>
<evidence type="ECO:0000256" key="1">
    <source>
        <dbReference type="ARBA" id="ARBA00004651"/>
    </source>
</evidence>
<dbReference type="PANTHER" id="PTHR35007">
    <property type="entry name" value="INTEGRAL MEMBRANE PROTEIN-RELATED"/>
    <property type="match status" value="1"/>
</dbReference>
<feature type="domain" description="Type II secretion system protein GspF" evidence="7">
    <location>
        <begin position="142"/>
        <end position="267"/>
    </location>
</feature>
<evidence type="ECO:0000256" key="6">
    <source>
        <dbReference type="SAM" id="Phobius"/>
    </source>
</evidence>
<proteinExistence type="predicted"/>
<dbReference type="Proteomes" id="UP000500970">
    <property type="component" value="Chromosome"/>
</dbReference>
<dbReference type="Pfam" id="PF00482">
    <property type="entry name" value="T2SSF"/>
    <property type="match status" value="1"/>
</dbReference>
<evidence type="ECO:0000256" key="4">
    <source>
        <dbReference type="ARBA" id="ARBA00022989"/>
    </source>
</evidence>
<feature type="transmembrane region" description="Helical" evidence="6">
    <location>
        <begin position="250"/>
        <end position="270"/>
    </location>
</feature>
<dbReference type="RefSeq" id="WP_173146586.1">
    <property type="nucleotide sequence ID" value="NZ_CP053985.1"/>
</dbReference>
<dbReference type="InterPro" id="IPR018076">
    <property type="entry name" value="T2SS_GspF_dom"/>
</dbReference>
<keyword evidence="3 6" id="KW-0812">Transmembrane</keyword>
<evidence type="ECO:0000256" key="3">
    <source>
        <dbReference type="ARBA" id="ARBA00022692"/>
    </source>
</evidence>
<evidence type="ECO:0000256" key="5">
    <source>
        <dbReference type="ARBA" id="ARBA00023136"/>
    </source>
</evidence>
<feature type="transmembrane region" description="Helical" evidence="6">
    <location>
        <begin position="110"/>
        <end position="128"/>
    </location>
</feature>
<organism evidence="8 9">
    <name type="scientific">Achromobacter pestifer</name>
    <dbReference type="NCBI Taxonomy" id="1353889"/>
    <lineage>
        <taxon>Bacteria</taxon>
        <taxon>Pseudomonadati</taxon>
        <taxon>Pseudomonadota</taxon>
        <taxon>Betaproteobacteria</taxon>
        <taxon>Burkholderiales</taxon>
        <taxon>Alcaligenaceae</taxon>
        <taxon>Achromobacter</taxon>
    </lineage>
</organism>
<evidence type="ECO:0000259" key="7">
    <source>
        <dbReference type="Pfam" id="PF00482"/>
    </source>
</evidence>
<accession>A0A7D4I322</accession>
<evidence type="ECO:0000256" key="2">
    <source>
        <dbReference type="ARBA" id="ARBA00022475"/>
    </source>
</evidence>
<sequence length="308" mass="33496">MLEEALVLASLAAVLAIGAVLLWRHADRSARRAASSAFLESQLQRGRDAPAADAPFAENSRQFRSGFAGWDRLLRLAGLRQSAGLYLRIALPVVGGAALAWTLLGALSGVVTFLLLAVFAYFLLWLRADKRQRRMISQLPAFLDNIVRLLTIGNSMGAAFQTAAAATDEPLREVVETAASLSRSKELDAALAHVSRLYGLKELYMVAAVVSLALRFGGRSDQVLERMAAFMRDVAQARNELTASSAEVRLSAWILALLPVGIAGFIIVANNDLFMGLWQDPQGFRMLLTAVCLQIGGCYWLYRMAKAI</sequence>
<dbReference type="GO" id="GO:0005886">
    <property type="term" value="C:plasma membrane"/>
    <property type="evidence" value="ECO:0007669"/>
    <property type="project" value="UniProtKB-SubCell"/>
</dbReference>
<feature type="transmembrane region" description="Helical" evidence="6">
    <location>
        <begin position="6"/>
        <end position="23"/>
    </location>
</feature>
<feature type="transmembrane region" description="Helical" evidence="6">
    <location>
        <begin position="282"/>
        <end position="302"/>
    </location>
</feature>
<reference evidence="8 9" key="1">
    <citation type="submission" date="2020-05" db="EMBL/GenBank/DDBJ databases">
        <title>FDA dAtabase for Regulatory Grade micrObial Sequences (FDA-ARGOS): Supporting development and validation of Infectious Disease Dx tests.</title>
        <authorList>
            <person name="Sproer C."/>
            <person name="Gronow S."/>
            <person name="Severitt S."/>
            <person name="Schroder I."/>
            <person name="Tallon L."/>
            <person name="Sadzewicz L."/>
            <person name="Zhao X."/>
            <person name="Vavikolanu K."/>
            <person name="Mehta A."/>
            <person name="Aluvathingal J."/>
            <person name="Nadendla S."/>
            <person name="Myers T."/>
            <person name="Yan Y."/>
            <person name="Sichtig H."/>
        </authorList>
    </citation>
    <scope>NUCLEOTIDE SEQUENCE [LARGE SCALE GENOMIC DNA]</scope>
    <source>
        <strain evidence="8 9">FDAARGOS_790</strain>
    </source>
</reference>
<dbReference type="EMBL" id="CP053985">
    <property type="protein sequence ID" value="QKH37756.1"/>
    <property type="molecule type" value="Genomic_DNA"/>
</dbReference>
<dbReference type="KEGG" id="apes:FOC84_23625"/>
<dbReference type="PANTHER" id="PTHR35007:SF1">
    <property type="entry name" value="PILUS ASSEMBLY PROTEIN"/>
    <property type="match status" value="1"/>
</dbReference>
<evidence type="ECO:0000313" key="9">
    <source>
        <dbReference type="Proteomes" id="UP000500970"/>
    </source>
</evidence>
<gene>
    <name evidence="8" type="ORF">FOC84_23625</name>
</gene>
<keyword evidence="9" id="KW-1185">Reference proteome</keyword>
<comment type="subcellular location">
    <subcellularLocation>
        <location evidence="1">Cell membrane</location>
        <topology evidence="1">Multi-pass membrane protein</topology>
    </subcellularLocation>
</comment>
<name>A0A7D4I322_9BURK</name>